<evidence type="ECO:0000313" key="4">
    <source>
        <dbReference type="Proteomes" id="UP000292402"/>
    </source>
</evidence>
<evidence type="ECO:0000313" key="2">
    <source>
        <dbReference type="EMBL" id="RYN44640.1"/>
    </source>
</evidence>
<reference evidence="1" key="1">
    <citation type="submission" date="2017-10" db="EMBL/GenBank/DDBJ databases">
        <authorList>
            <person name="Armitage A.D."/>
            <person name="Barbara D.J."/>
            <person name="Woodhall J.W."/>
            <person name="Sreenivasaprasad S."/>
            <person name="Lane C.R."/>
            <person name="Clarkson J.P."/>
            <person name="Harrison R.J."/>
        </authorList>
    </citation>
    <scope>NUCLEOTIDE SEQUENCE</scope>
    <source>
        <strain evidence="1">FERA 1164</strain>
        <strain evidence="3">FERA 635</strain>
    </source>
</reference>
<protein>
    <submittedName>
        <fullName evidence="2">Uncharacterized protein</fullName>
    </submittedName>
</protein>
<dbReference type="Proteomes" id="UP000292402">
    <property type="component" value="Unassembled WGS sequence"/>
</dbReference>
<evidence type="ECO:0000313" key="5">
    <source>
        <dbReference type="Proteomes" id="UP000293195"/>
    </source>
</evidence>
<dbReference type="AlphaFoldDB" id="A0A4Q4M6Z0"/>
<dbReference type="EMBL" id="PDXF01000056">
    <property type="protein sequence ID" value="RYN93089.1"/>
    <property type="molecule type" value="Genomic_DNA"/>
</dbReference>
<dbReference type="EMBL" id="PDXA01000040">
    <property type="protein sequence ID" value="RYN44640.1"/>
    <property type="molecule type" value="Genomic_DNA"/>
</dbReference>
<evidence type="ECO:0000313" key="1">
    <source>
        <dbReference type="EMBL" id="RYN29629.1"/>
    </source>
</evidence>
<keyword evidence="5" id="KW-1185">Reference proteome</keyword>
<sequence>MACAVLVLYKASGQGRTGDDIYVGEWVEQLEDDGTREGDCA</sequence>
<organism evidence="2 4">
    <name type="scientific">Alternaria tenuissima</name>
    <dbReference type="NCBI Taxonomy" id="119927"/>
    <lineage>
        <taxon>Eukaryota</taxon>
        <taxon>Fungi</taxon>
        <taxon>Dikarya</taxon>
        <taxon>Ascomycota</taxon>
        <taxon>Pezizomycotina</taxon>
        <taxon>Dothideomycetes</taxon>
        <taxon>Pleosporomycetidae</taxon>
        <taxon>Pleosporales</taxon>
        <taxon>Pleosporineae</taxon>
        <taxon>Pleosporaceae</taxon>
        <taxon>Alternaria</taxon>
        <taxon>Alternaria sect. Alternaria</taxon>
        <taxon>Alternaria alternata complex</taxon>
    </lineage>
</organism>
<gene>
    <name evidence="2" type="ORF">AA0114_g9840</name>
    <name evidence="1" type="ORF">AA0115_g5497</name>
    <name evidence="3" type="ORF">AA0119_g9846</name>
</gene>
<dbReference type="EMBL" id="PDXB01000011">
    <property type="protein sequence ID" value="RYN29629.1"/>
    <property type="molecule type" value="Genomic_DNA"/>
</dbReference>
<reference evidence="1 4" key="2">
    <citation type="journal article" date="2019" name="bioRxiv">
        <title>Genomics, evolutionary history and diagnostics of the Alternaria alternata species group including apple and Asian pear pathotypes.</title>
        <authorList>
            <person name="Armitage A.D."/>
            <person name="Cockerton H.M."/>
            <person name="Sreenivasaprasad S."/>
            <person name="Woodhall J.W."/>
            <person name="Lane C.R."/>
            <person name="Harrison R.J."/>
            <person name="Clarkson J.P."/>
        </authorList>
    </citation>
    <scope>NUCLEOTIDE SEQUENCE [LARGE SCALE GENOMIC DNA]</scope>
    <source>
        <strain evidence="4">FERA 1082</strain>
        <strain evidence="1">FERA 1164</strain>
        <strain evidence="3">FERA 635</strain>
    </source>
</reference>
<comment type="caution">
    <text evidence="2">The sequence shown here is derived from an EMBL/GenBank/DDBJ whole genome shotgun (WGS) entry which is preliminary data.</text>
</comment>
<name>A0A4Q4M6Z0_9PLEO</name>
<proteinExistence type="predicted"/>
<dbReference type="Proteomes" id="UP000293195">
    <property type="component" value="Unassembled WGS sequence"/>
</dbReference>
<reference evidence="2" key="3">
    <citation type="journal article" date="2019" name="J. ISSAAS">
        <title>Genomics, evolutionary history and diagnostics of the Alternaria alternata species group including apple and Asian pear pathotypes.</title>
        <authorList>
            <person name="Armitage A.D."/>
            <person name="Cockerton H.M."/>
            <person name="Sreenivasaprasad S."/>
            <person name="Woodhall J."/>
            <person name="Lane C."/>
            <person name="Harrison R.J."/>
            <person name="Clarkson J.P."/>
        </authorList>
    </citation>
    <scope>NUCLEOTIDE SEQUENCE</scope>
    <source>
        <strain evidence="2">FERA 1082</strain>
    </source>
</reference>
<accession>A0A4Q4M6Z0</accession>
<dbReference type="Proteomes" id="UP000292340">
    <property type="component" value="Unassembled WGS sequence"/>
</dbReference>
<evidence type="ECO:0000313" key="3">
    <source>
        <dbReference type="EMBL" id="RYN93089.1"/>
    </source>
</evidence>